<sequence>MPEQRRSTRTANQPDEGASAALATMLRQIGDHRTPCAGDRVRFTYPDGQTLQGVWTFTGGNAEHGHFAVRGDDGQLHTPPPGHLHCDVAKDHVALLTVGEVMTITTLLSEFAAMCPGHPLRELADEHLARIEQRFHFAQANRIPSELPRRAEARAEATAEGAQSTDLPAVPAPTRLSA</sequence>
<comment type="caution">
    <text evidence="2">The sequence shown here is derived from an EMBL/GenBank/DDBJ whole genome shotgun (WGS) entry which is preliminary data.</text>
</comment>
<name>A0A2S6ICE8_9ACTN</name>
<feature type="compositionally biased region" description="Basic and acidic residues" evidence="1">
    <location>
        <begin position="147"/>
        <end position="157"/>
    </location>
</feature>
<dbReference type="AlphaFoldDB" id="A0A2S6ICE8"/>
<evidence type="ECO:0000313" key="2">
    <source>
        <dbReference type="EMBL" id="PPK91895.1"/>
    </source>
</evidence>
<dbReference type="Proteomes" id="UP000239485">
    <property type="component" value="Unassembled WGS sequence"/>
</dbReference>
<reference evidence="2 3" key="1">
    <citation type="submission" date="2018-02" db="EMBL/GenBank/DDBJ databases">
        <title>Genomic Encyclopedia of Archaeal and Bacterial Type Strains, Phase II (KMG-II): from individual species to whole genera.</title>
        <authorList>
            <person name="Goeker M."/>
        </authorList>
    </citation>
    <scope>NUCLEOTIDE SEQUENCE [LARGE SCALE GENOMIC DNA]</scope>
    <source>
        <strain evidence="2 3">DSM 22857</strain>
    </source>
</reference>
<protein>
    <submittedName>
        <fullName evidence="2">Uncharacterized protein</fullName>
    </submittedName>
</protein>
<organism evidence="2 3">
    <name type="scientific">Kineococcus xinjiangensis</name>
    <dbReference type="NCBI Taxonomy" id="512762"/>
    <lineage>
        <taxon>Bacteria</taxon>
        <taxon>Bacillati</taxon>
        <taxon>Actinomycetota</taxon>
        <taxon>Actinomycetes</taxon>
        <taxon>Kineosporiales</taxon>
        <taxon>Kineosporiaceae</taxon>
        <taxon>Kineococcus</taxon>
    </lineage>
</organism>
<gene>
    <name evidence="2" type="ORF">CLV92_12014</name>
</gene>
<proteinExistence type="predicted"/>
<evidence type="ECO:0000313" key="3">
    <source>
        <dbReference type="Proteomes" id="UP000239485"/>
    </source>
</evidence>
<feature type="region of interest" description="Disordered" evidence="1">
    <location>
        <begin position="142"/>
        <end position="178"/>
    </location>
</feature>
<accession>A0A2S6ICE8</accession>
<keyword evidence="3" id="KW-1185">Reference proteome</keyword>
<evidence type="ECO:0000256" key="1">
    <source>
        <dbReference type="SAM" id="MobiDB-lite"/>
    </source>
</evidence>
<dbReference type="EMBL" id="PTJD01000020">
    <property type="protein sequence ID" value="PPK91895.1"/>
    <property type="molecule type" value="Genomic_DNA"/>
</dbReference>